<evidence type="ECO:0000313" key="10">
    <source>
        <dbReference type="EMBL" id="KAF7683528.1"/>
    </source>
</evidence>
<dbReference type="Proteomes" id="UP001516464">
    <property type="component" value="Unassembled WGS sequence"/>
</dbReference>
<protein>
    <recommendedName>
        <fullName evidence="1">RNA helicase</fullName>
        <ecNumber evidence="1">3.6.4.13</ecNumber>
    </recommendedName>
</protein>
<dbReference type="Pfam" id="PF00271">
    <property type="entry name" value="Helicase_C"/>
    <property type="match status" value="1"/>
</dbReference>
<dbReference type="InterPro" id="IPR014014">
    <property type="entry name" value="RNA_helicase_DEAD_Q_motif"/>
</dbReference>
<gene>
    <name evidence="10" type="primary">DBP5</name>
    <name evidence="10" type="ORF">TCON_1260</name>
</gene>
<organism evidence="10 11">
    <name type="scientific">Astathelohania contejeani</name>
    <dbReference type="NCBI Taxonomy" id="164912"/>
    <lineage>
        <taxon>Eukaryota</taxon>
        <taxon>Fungi</taxon>
        <taxon>Fungi incertae sedis</taxon>
        <taxon>Microsporidia</taxon>
        <taxon>Astathelohaniidae</taxon>
        <taxon>Astathelohania</taxon>
    </lineage>
</organism>
<dbReference type="Gene3D" id="3.40.50.300">
    <property type="entry name" value="P-loop containing nucleotide triphosphate hydrolases"/>
    <property type="match status" value="2"/>
</dbReference>
<dbReference type="InterPro" id="IPR001650">
    <property type="entry name" value="Helicase_C-like"/>
</dbReference>
<dbReference type="Pfam" id="PF00270">
    <property type="entry name" value="DEAD"/>
    <property type="match status" value="1"/>
</dbReference>
<evidence type="ECO:0000256" key="5">
    <source>
        <dbReference type="ARBA" id="ARBA00022840"/>
    </source>
</evidence>
<dbReference type="PANTHER" id="PTHR47958">
    <property type="entry name" value="ATP-DEPENDENT RNA HELICASE DBP3"/>
    <property type="match status" value="1"/>
</dbReference>
<evidence type="ECO:0000256" key="2">
    <source>
        <dbReference type="ARBA" id="ARBA00022741"/>
    </source>
</evidence>
<dbReference type="EC" id="3.6.4.13" evidence="1"/>
<feature type="domain" description="Helicase ATP-binding" evidence="7">
    <location>
        <begin position="89"/>
        <end position="258"/>
    </location>
</feature>
<keyword evidence="2" id="KW-0547">Nucleotide-binding</keyword>
<dbReference type="EMBL" id="SBIQ01000077">
    <property type="protein sequence ID" value="KAF7683528.1"/>
    <property type="molecule type" value="Genomic_DNA"/>
</dbReference>
<dbReference type="CDD" id="cd18787">
    <property type="entry name" value="SF2_C_DEAD"/>
    <property type="match status" value="1"/>
</dbReference>
<dbReference type="PROSITE" id="PS51194">
    <property type="entry name" value="HELICASE_CTER"/>
    <property type="match status" value="1"/>
</dbReference>
<feature type="domain" description="DEAD-box RNA helicase Q" evidence="9">
    <location>
        <begin position="58"/>
        <end position="86"/>
    </location>
</feature>
<dbReference type="PROSITE" id="PS51195">
    <property type="entry name" value="Q_MOTIF"/>
    <property type="match status" value="1"/>
</dbReference>
<dbReference type="SMART" id="SM00490">
    <property type="entry name" value="HELICc"/>
    <property type="match status" value="1"/>
</dbReference>
<comment type="caution">
    <text evidence="10">The sequence shown here is derived from an EMBL/GenBank/DDBJ whole genome shotgun (WGS) entry which is preliminary data.</text>
</comment>
<proteinExistence type="predicted"/>
<evidence type="ECO:0000256" key="6">
    <source>
        <dbReference type="PROSITE-ProRule" id="PRU00552"/>
    </source>
</evidence>
<evidence type="ECO:0000256" key="1">
    <source>
        <dbReference type="ARBA" id="ARBA00012552"/>
    </source>
</evidence>
<evidence type="ECO:0000259" key="9">
    <source>
        <dbReference type="PROSITE" id="PS51195"/>
    </source>
</evidence>
<dbReference type="InterPro" id="IPR011545">
    <property type="entry name" value="DEAD/DEAH_box_helicase_dom"/>
</dbReference>
<evidence type="ECO:0000259" key="7">
    <source>
        <dbReference type="PROSITE" id="PS51192"/>
    </source>
</evidence>
<evidence type="ECO:0000259" key="8">
    <source>
        <dbReference type="PROSITE" id="PS51194"/>
    </source>
</evidence>
<sequence length="445" mass="49366">MESPKRSEMTNNAFESDIDVAKELLFSLNRDSSLVETYASTGQWRGQTYKTSLVPDHASFAELDLYPEIVGAINRMGYDRPSRIQNLAIPVIINRDDVAVQSKSGTGKTLAFCCGVAQTVKSGKGPQAVIITPTRELNVQVAGVMGEMGSYLGLTCFLAAKGSAPRGEATPGCIRNEIIVGSPGSILAHLKNKSFEPSNIKIVVIDEADAVLDLEGMGSQTQRILRELKDSHKVFFSATYSPQIKGLIQSLITPKRELKMIYEEKNAKPDEIKLYYIELEKSKKIETLINLYGYLSIGQSIIFVGTRIGADNLRKRLELDKYTVSSIHGEMDVKEREKVVDDFRNARTKILISTDIFSRGMDIPQVNLIVNFDLPIFKGNASTETYIHRIGRSGRFGRDGFVIDFVTNAEELAALIKFHSELKSVSKKFTMEAIEKAFDESLNGI</sequence>
<dbReference type="PROSITE" id="PS51192">
    <property type="entry name" value="HELICASE_ATP_BIND_1"/>
    <property type="match status" value="1"/>
</dbReference>
<dbReference type="InterPro" id="IPR027417">
    <property type="entry name" value="P-loop_NTPase"/>
</dbReference>
<dbReference type="SUPFAM" id="SSF52540">
    <property type="entry name" value="P-loop containing nucleoside triphosphate hydrolases"/>
    <property type="match status" value="1"/>
</dbReference>
<reference evidence="10 11" key="1">
    <citation type="submission" date="2019-01" db="EMBL/GenBank/DDBJ databases">
        <title>Genomes sequencing and comparative genomics of infectious freshwater microsporidia, Cucumispora dikerogammari and Thelohania contejeani.</title>
        <authorList>
            <person name="Cormier A."/>
            <person name="Giraud I."/>
            <person name="Wattier R."/>
            <person name="Teixeira M."/>
            <person name="Grandjean F."/>
            <person name="Rigaud T."/>
            <person name="Cordaux R."/>
        </authorList>
    </citation>
    <scope>NUCLEOTIDE SEQUENCE [LARGE SCALE GENOMIC DNA]</scope>
    <source>
        <strain evidence="10">T1</strain>
        <tissue evidence="10">Spores</tissue>
    </source>
</reference>
<dbReference type="GO" id="GO:0004386">
    <property type="term" value="F:helicase activity"/>
    <property type="evidence" value="ECO:0007669"/>
    <property type="project" value="UniProtKB-KW"/>
</dbReference>
<dbReference type="SMART" id="SM00487">
    <property type="entry name" value="DEXDc"/>
    <property type="match status" value="1"/>
</dbReference>
<keyword evidence="4 10" id="KW-0347">Helicase</keyword>
<dbReference type="InterPro" id="IPR014001">
    <property type="entry name" value="Helicase_ATP-bd"/>
</dbReference>
<feature type="domain" description="Helicase C-terminal" evidence="8">
    <location>
        <begin position="287"/>
        <end position="442"/>
    </location>
</feature>
<keyword evidence="3" id="KW-0378">Hydrolase</keyword>
<accession>A0ABQ7HZA3</accession>
<evidence type="ECO:0000256" key="3">
    <source>
        <dbReference type="ARBA" id="ARBA00022801"/>
    </source>
</evidence>
<keyword evidence="11" id="KW-1185">Reference proteome</keyword>
<name>A0ABQ7HZA3_9MICR</name>
<evidence type="ECO:0000256" key="4">
    <source>
        <dbReference type="ARBA" id="ARBA00022806"/>
    </source>
</evidence>
<keyword evidence="5" id="KW-0067">ATP-binding</keyword>
<evidence type="ECO:0000313" key="11">
    <source>
        <dbReference type="Proteomes" id="UP001516464"/>
    </source>
</evidence>
<feature type="short sequence motif" description="Q motif" evidence="6">
    <location>
        <begin position="58"/>
        <end position="86"/>
    </location>
</feature>